<protein>
    <submittedName>
        <fullName evidence="1">Uncharacterized protein</fullName>
    </submittedName>
</protein>
<dbReference type="Proteomes" id="UP000024635">
    <property type="component" value="Unassembled WGS sequence"/>
</dbReference>
<gene>
    <name evidence="1" type="primary">Acey_s0112.g300</name>
    <name evidence="1" type="ORF">Y032_0112g300</name>
</gene>
<evidence type="ECO:0000313" key="1">
    <source>
        <dbReference type="EMBL" id="EYC00855.1"/>
    </source>
</evidence>
<organism evidence="1 2">
    <name type="scientific">Ancylostoma ceylanicum</name>
    <dbReference type="NCBI Taxonomy" id="53326"/>
    <lineage>
        <taxon>Eukaryota</taxon>
        <taxon>Metazoa</taxon>
        <taxon>Ecdysozoa</taxon>
        <taxon>Nematoda</taxon>
        <taxon>Chromadorea</taxon>
        <taxon>Rhabditida</taxon>
        <taxon>Rhabditina</taxon>
        <taxon>Rhabditomorpha</taxon>
        <taxon>Strongyloidea</taxon>
        <taxon>Ancylostomatidae</taxon>
        <taxon>Ancylostomatinae</taxon>
        <taxon>Ancylostoma</taxon>
    </lineage>
</organism>
<name>A0A016TDX6_9BILA</name>
<reference evidence="2" key="1">
    <citation type="journal article" date="2015" name="Nat. Genet.">
        <title>The genome and transcriptome of the zoonotic hookworm Ancylostoma ceylanicum identify infection-specific gene families.</title>
        <authorList>
            <person name="Schwarz E.M."/>
            <person name="Hu Y."/>
            <person name="Antoshechkin I."/>
            <person name="Miller M.M."/>
            <person name="Sternberg P.W."/>
            <person name="Aroian R.V."/>
        </authorList>
    </citation>
    <scope>NUCLEOTIDE SEQUENCE</scope>
    <source>
        <strain evidence="2">HY135</strain>
    </source>
</reference>
<comment type="caution">
    <text evidence="1">The sequence shown here is derived from an EMBL/GenBank/DDBJ whole genome shotgun (WGS) entry which is preliminary data.</text>
</comment>
<proteinExistence type="predicted"/>
<evidence type="ECO:0000313" key="2">
    <source>
        <dbReference type="Proteomes" id="UP000024635"/>
    </source>
</evidence>
<sequence length="117" mass="13416">MMLMDAYHFCPIALMRSEQLGRDIPIAEAWSREADRSKLCWQHATAATLSESWRVHPTSSTVSHVNTGQQTVAYPVLEGSFEDHFETLMHIAGTSMPRRCRNCYYINYGNEAIHIRN</sequence>
<accession>A0A016TDX6</accession>
<dbReference type="EMBL" id="JARK01001448">
    <property type="protein sequence ID" value="EYC00855.1"/>
    <property type="molecule type" value="Genomic_DNA"/>
</dbReference>
<dbReference type="AlphaFoldDB" id="A0A016TDX6"/>
<keyword evidence="2" id="KW-1185">Reference proteome</keyword>